<dbReference type="SMART" id="SM00880">
    <property type="entry name" value="CHAD"/>
    <property type="match status" value="1"/>
</dbReference>
<organism evidence="2 3">
    <name type="scientific">Microbacterium hatanonis</name>
    <dbReference type="NCBI Taxonomy" id="404366"/>
    <lineage>
        <taxon>Bacteria</taxon>
        <taxon>Bacillati</taxon>
        <taxon>Actinomycetota</taxon>
        <taxon>Actinomycetes</taxon>
        <taxon>Micrococcales</taxon>
        <taxon>Microbacteriaceae</taxon>
        <taxon>Microbacterium</taxon>
    </lineage>
</organism>
<dbReference type="OrthoDB" id="9777271at2"/>
<accession>A0A5C8I635</accession>
<dbReference type="PANTHER" id="PTHR39339:SF1">
    <property type="entry name" value="CHAD DOMAIN-CONTAINING PROTEIN"/>
    <property type="match status" value="1"/>
</dbReference>
<evidence type="ECO:0000313" key="3">
    <source>
        <dbReference type="Proteomes" id="UP000321034"/>
    </source>
</evidence>
<sequence>MVPPHESLGDVARSMIHGAAGAVLDAEAAALADEPDGVHALRTRVRRLRSILSLLRDHLDDPRSARLRVQLREWGSQLGTVRDAEVLAAEAATALADADIDDDAMRRRLVDEPLADYARLHARLVVLSEQPRAKGRMRELHAFAADPPLVGAGAEATQALTAVLRREVRRVRKAAKRRDGSMDRLHDVRKEGRRLRYAAEAIGEAGPVALADAAASMAKAGSRLHDVLGDHRDAVALAARFERARVRAGRAGEATEGYDRLIASAIERADTRRGQLDRALRRVRTASQLLD</sequence>
<dbReference type="PANTHER" id="PTHR39339">
    <property type="entry name" value="SLR1444 PROTEIN"/>
    <property type="match status" value="1"/>
</dbReference>
<dbReference type="EMBL" id="VRSV01000001">
    <property type="protein sequence ID" value="TXK13711.1"/>
    <property type="molecule type" value="Genomic_DNA"/>
</dbReference>
<dbReference type="InterPro" id="IPR007899">
    <property type="entry name" value="CHAD_dom"/>
</dbReference>
<dbReference type="Proteomes" id="UP000321034">
    <property type="component" value="Unassembled WGS sequence"/>
</dbReference>
<feature type="domain" description="CHAD" evidence="1">
    <location>
        <begin position="5"/>
        <end position="285"/>
    </location>
</feature>
<keyword evidence="3" id="KW-1185">Reference proteome</keyword>
<dbReference type="AlphaFoldDB" id="A0A5C8I635"/>
<protein>
    <submittedName>
        <fullName evidence="2">CHAD domain-containing protein</fullName>
    </submittedName>
</protein>
<proteinExistence type="predicted"/>
<dbReference type="InterPro" id="IPR038186">
    <property type="entry name" value="CHAD_dom_sf"/>
</dbReference>
<reference evidence="2 3" key="1">
    <citation type="submission" date="2019-08" db="EMBL/GenBank/DDBJ databases">
        <authorList>
            <person name="Dong K."/>
        </authorList>
    </citation>
    <scope>NUCLEOTIDE SEQUENCE [LARGE SCALE GENOMIC DNA]</scope>
    <source>
        <strain evidence="2 3">JCM14558</strain>
    </source>
</reference>
<dbReference type="PROSITE" id="PS51708">
    <property type="entry name" value="CHAD"/>
    <property type="match status" value="1"/>
</dbReference>
<name>A0A5C8I635_9MICO</name>
<dbReference type="Pfam" id="PF05235">
    <property type="entry name" value="CHAD"/>
    <property type="match status" value="1"/>
</dbReference>
<comment type="caution">
    <text evidence="2">The sequence shown here is derived from an EMBL/GenBank/DDBJ whole genome shotgun (WGS) entry which is preliminary data.</text>
</comment>
<gene>
    <name evidence="2" type="ORF">FVP77_10160</name>
</gene>
<dbReference type="Gene3D" id="1.40.20.10">
    <property type="entry name" value="CHAD domain"/>
    <property type="match status" value="1"/>
</dbReference>
<evidence type="ECO:0000259" key="1">
    <source>
        <dbReference type="PROSITE" id="PS51708"/>
    </source>
</evidence>
<evidence type="ECO:0000313" key="2">
    <source>
        <dbReference type="EMBL" id="TXK13711.1"/>
    </source>
</evidence>
<dbReference type="RefSeq" id="WP_147894355.1">
    <property type="nucleotide sequence ID" value="NZ_BAAANR010000001.1"/>
</dbReference>